<dbReference type="Proteomes" id="UP001161325">
    <property type="component" value="Unassembled WGS sequence"/>
</dbReference>
<evidence type="ECO:0000256" key="3">
    <source>
        <dbReference type="SAM" id="SignalP"/>
    </source>
</evidence>
<dbReference type="InterPro" id="IPR050955">
    <property type="entry name" value="Plant_Biomass_Hydrol_Est"/>
</dbReference>
<dbReference type="Gene3D" id="3.40.50.1820">
    <property type="entry name" value="alpha/beta hydrolase"/>
    <property type="match status" value="1"/>
</dbReference>
<evidence type="ECO:0000313" key="5">
    <source>
        <dbReference type="Proteomes" id="UP001161325"/>
    </source>
</evidence>
<dbReference type="GO" id="GO:0016787">
    <property type="term" value="F:hydrolase activity"/>
    <property type="evidence" value="ECO:0007669"/>
    <property type="project" value="UniProtKB-KW"/>
</dbReference>
<dbReference type="RefSeq" id="WP_284352152.1">
    <property type="nucleotide sequence ID" value="NZ_BRXS01000006.1"/>
</dbReference>
<evidence type="ECO:0000256" key="2">
    <source>
        <dbReference type="ARBA" id="ARBA00022801"/>
    </source>
</evidence>
<feature type="chain" id="PRO_5041259878" description="Esterase PHB depolymerase" evidence="3">
    <location>
        <begin position="26"/>
        <end position="331"/>
    </location>
</feature>
<dbReference type="InterPro" id="IPR029058">
    <property type="entry name" value="AB_hydrolase_fold"/>
</dbReference>
<dbReference type="NCBIfam" id="TIGR01840">
    <property type="entry name" value="esterase_phb"/>
    <property type="match status" value="1"/>
</dbReference>
<dbReference type="AlphaFoldDB" id="A0AA37VG11"/>
<comment type="caution">
    <text evidence="4">The sequence shown here is derived from an EMBL/GenBank/DDBJ whole genome shotgun (WGS) entry which is preliminary data.</text>
</comment>
<keyword evidence="1 3" id="KW-0732">Signal</keyword>
<dbReference type="SUPFAM" id="SSF53474">
    <property type="entry name" value="alpha/beta-Hydrolases"/>
    <property type="match status" value="1"/>
</dbReference>
<dbReference type="PANTHER" id="PTHR43037">
    <property type="entry name" value="UNNAMED PRODUCT-RELATED"/>
    <property type="match status" value="1"/>
</dbReference>
<evidence type="ECO:0008006" key="6">
    <source>
        <dbReference type="Google" id="ProtNLM"/>
    </source>
</evidence>
<accession>A0AA37VG11</accession>
<gene>
    <name evidence="4" type="ORF">rosag_42320</name>
</gene>
<dbReference type="InterPro" id="IPR010126">
    <property type="entry name" value="Esterase_phb"/>
</dbReference>
<sequence>MRRVALSVALALGAGLAGGGGEASAAASAPHSAGQVTYGTWGDSALPRRWRLFVPTRRDAARPAPLLVLLHGCTQDADDLARGTRMDEVAERDGFAVLYPEQPAAANGLKCWNWFDAAHTRRDAGEPALLAGLIARVAAEQKADPARVHVAGISAGGAMALILASSYPERFASVTSASGMPVGAVTSAAQAWQVMKAGATVEQSSPQAVRERMGAHARALPLLVLHGGADATVVPANGRRAAEQWAAAIGATPREPRTVPADGATRGWQQLGWRDATGRDVVEYVEIAGLGHAWSGGSKEGTYSDATGPAASDMVAAFIARHTLPTAVRKE</sequence>
<dbReference type="PANTHER" id="PTHR43037:SF1">
    <property type="entry name" value="BLL1128 PROTEIN"/>
    <property type="match status" value="1"/>
</dbReference>
<evidence type="ECO:0000313" key="4">
    <source>
        <dbReference type="EMBL" id="GLC27719.1"/>
    </source>
</evidence>
<keyword evidence="5" id="KW-1185">Reference proteome</keyword>
<reference evidence="4" key="1">
    <citation type="submission" date="2022-08" db="EMBL/GenBank/DDBJ databases">
        <title>Draft genome sequencing of Roseisolibacter agri AW1220.</title>
        <authorList>
            <person name="Tobiishi Y."/>
            <person name="Tonouchi A."/>
        </authorList>
    </citation>
    <scope>NUCLEOTIDE SEQUENCE</scope>
    <source>
        <strain evidence="4">AW1220</strain>
    </source>
</reference>
<dbReference type="GO" id="GO:0005576">
    <property type="term" value="C:extracellular region"/>
    <property type="evidence" value="ECO:0007669"/>
    <property type="project" value="InterPro"/>
</dbReference>
<organism evidence="4 5">
    <name type="scientific">Roseisolibacter agri</name>
    <dbReference type="NCBI Taxonomy" id="2014610"/>
    <lineage>
        <taxon>Bacteria</taxon>
        <taxon>Pseudomonadati</taxon>
        <taxon>Gemmatimonadota</taxon>
        <taxon>Gemmatimonadia</taxon>
        <taxon>Gemmatimonadales</taxon>
        <taxon>Gemmatimonadaceae</taxon>
        <taxon>Roseisolibacter</taxon>
    </lineage>
</organism>
<keyword evidence="2" id="KW-0378">Hydrolase</keyword>
<feature type="signal peptide" evidence="3">
    <location>
        <begin position="1"/>
        <end position="25"/>
    </location>
</feature>
<dbReference type="EMBL" id="BRXS01000006">
    <property type="protein sequence ID" value="GLC27719.1"/>
    <property type="molecule type" value="Genomic_DNA"/>
</dbReference>
<protein>
    <recommendedName>
        <fullName evidence="6">Esterase PHB depolymerase</fullName>
    </recommendedName>
</protein>
<name>A0AA37VG11_9BACT</name>
<dbReference type="Pfam" id="PF10503">
    <property type="entry name" value="Esterase_PHB"/>
    <property type="match status" value="1"/>
</dbReference>
<proteinExistence type="predicted"/>
<evidence type="ECO:0000256" key="1">
    <source>
        <dbReference type="ARBA" id="ARBA00022729"/>
    </source>
</evidence>